<name>A0ABY8WAY5_9ACTN</name>
<evidence type="ECO:0000313" key="7">
    <source>
        <dbReference type="EMBL" id="WIM94657.1"/>
    </source>
</evidence>
<reference evidence="7 8" key="1">
    <citation type="submission" date="2023-06" db="EMBL/GenBank/DDBJ databases">
        <authorList>
            <person name="Yushchuk O."/>
            <person name="Binda E."/>
            <person name="Ruckert-Reed C."/>
            <person name="Fedorenko V."/>
            <person name="Kalinowski J."/>
            <person name="Marinelli F."/>
        </authorList>
    </citation>
    <scope>NUCLEOTIDE SEQUENCE [LARGE SCALE GENOMIC DNA]</scope>
    <source>
        <strain evidence="7 8">NRRL 3884</strain>
    </source>
</reference>
<comment type="function">
    <text evidence="5">Catalyzes the synthesis of gamma-glutamylcysteine (gamma-GC). This compound is used as substrate for the biosynthesis of the low-molecular thiol compound ergothioneine.</text>
</comment>
<keyword evidence="1 5" id="KW-0436">Ligase</keyword>
<comment type="catalytic activity">
    <reaction evidence="4 5 6">
        <text>L-cysteine + L-glutamate + ATP = gamma-L-glutamyl-L-cysteine + ADP + phosphate + H(+)</text>
        <dbReference type="Rhea" id="RHEA:13285"/>
        <dbReference type="ChEBI" id="CHEBI:15378"/>
        <dbReference type="ChEBI" id="CHEBI:29985"/>
        <dbReference type="ChEBI" id="CHEBI:30616"/>
        <dbReference type="ChEBI" id="CHEBI:35235"/>
        <dbReference type="ChEBI" id="CHEBI:43474"/>
        <dbReference type="ChEBI" id="CHEBI:58173"/>
        <dbReference type="ChEBI" id="CHEBI:456216"/>
        <dbReference type="EC" id="6.3.2.2"/>
    </reaction>
</comment>
<evidence type="ECO:0000256" key="2">
    <source>
        <dbReference type="ARBA" id="ARBA00022741"/>
    </source>
</evidence>
<evidence type="ECO:0000256" key="5">
    <source>
        <dbReference type="HAMAP-Rule" id="MF_02034"/>
    </source>
</evidence>
<dbReference type="NCBIfam" id="TIGR03444">
    <property type="entry name" value="EgtA_Cys_ligase"/>
    <property type="match status" value="1"/>
</dbReference>
<dbReference type="SUPFAM" id="SSF55931">
    <property type="entry name" value="Glutamine synthetase/guanido kinase"/>
    <property type="match status" value="1"/>
</dbReference>
<keyword evidence="8" id="KW-1185">Reference proteome</keyword>
<dbReference type="HAMAP" id="MF_02034">
    <property type="entry name" value="EgtA"/>
    <property type="match status" value="1"/>
</dbReference>
<keyword evidence="3 5" id="KW-0067">ATP-binding</keyword>
<dbReference type="InterPro" id="IPR006336">
    <property type="entry name" value="GCS2"/>
</dbReference>
<dbReference type="InterPro" id="IPR017809">
    <property type="entry name" value="EgtA_Actinobacteria"/>
</dbReference>
<dbReference type="Proteomes" id="UP001240150">
    <property type="component" value="Chromosome"/>
</dbReference>
<dbReference type="GO" id="GO:0004357">
    <property type="term" value="F:glutamate-cysteine ligase activity"/>
    <property type="evidence" value="ECO:0007669"/>
    <property type="project" value="UniProtKB-EC"/>
</dbReference>
<dbReference type="Pfam" id="PF04107">
    <property type="entry name" value="GCS2"/>
    <property type="match status" value="1"/>
</dbReference>
<dbReference type="PANTHER" id="PTHR34378:SF1">
    <property type="entry name" value="GLUTAMATE--CYSTEINE LIGASE, CHLOROPLASTIC"/>
    <property type="match status" value="1"/>
</dbReference>
<dbReference type="PIRSF" id="PIRSF017901">
    <property type="entry name" value="GCL"/>
    <property type="match status" value="1"/>
</dbReference>
<comment type="pathway">
    <text evidence="5">Amino-acid biosynthesis; ergothioneine biosynthesis.</text>
</comment>
<comment type="similarity">
    <text evidence="5 6">Belongs to the glutamate--cysteine ligase type 2 family. EgtA subfamily.</text>
</comment>
<dbReference type="PANTHER" id="PTHR34378">
    <property type="entry name" value="GLUTAMATE--CYSTEINE LIGASE, CHLOROPLASTIC"/>
    <property type="match status" value="1"/>
</dbReference>
<dbReference type="EC" id="6.3.2.2" evidence="5"/>
<evidence type="ECO:0000256" key="6">
    <source>
        <dbReference type="PIRNR" id="PIRNR017901"/>
    </source>
</evidence>
<evidence type="ECO:0000313" key="8">
    <source>
        <dbReference type="Proteomes" id="UP001240150"/>
    </source>
</evidence>
<proteinExistence type="inferred from homology"/>
<keyword evidence="2 5" id="KW-0547">Nucleotide-binding</keyword>
<evidence type="ECO:0000256" key="3">
    <source>
        <dbReference type="ARBA" id="ARBA00022840"/>
    </source>
</evidence>
<dbReference type="EMBL" id="CP126980">
    <property type="protein sequence ID" value="WIM94657.1"/>
    <property type="molecule type" value="Genomic_DNA"/>
</dbReference>
<sequence>MHSVDLVLRSTAEAIEHISGICFKTGPPRRVGVELEWTTHRAGDPAAPLGPGELRAALGVHAPATLGNPEPLPLPAGGTVTVEPGGQVEISSAPADSLTALHAAVTTDHAALTALLARAGLVLGDRGLDEHREPRRILDTPRYAAMERSFDRAGRTMMTGTAGLQICLDAGEAGQVAERWAALHEFGPPLLALFANSRVHAGRDTGWASARMAAWYGIDPRRTAPVANGGGPAETWARYALNAPLLCVRRDGDRWDAPPGLTFARWITSGGERPPTVADLDYHLNTLFPPVRPRGYLEVRYLDTQPGGEWIAPAAVVATLMADPVLMARAREIAAPAAGRWRPAARAGLRDPVVRAAAAGLAELACRYLDRTGLPAAVREEVAGVLGRRLRPPREVRGSNREVRGSTR</sequence>
<dbReference type="Gene3D" id="3.30.590.20">
    <property type="match status" value="1"/>
</dbReference>
<evidence type="ECO:0000256" key="1">
    <source>
        <dbReference type="ARBA" id="ARBA00022598"/>
    </source>
</evidence>
<dbReference type="RefSeq" id="WP_284915888.1">
    <property type="nucleotide sequence ID" value="NZ_CP126980.1"/>
</dbReference>
<dbReference type="InterPro" id="IPR014746">
    <property type="entry name" value="Gln_synth/guanido_kin_cat_dom"/>
</dbReference>
<accession>A0ABY8WAY5</accession>
<organism evidence="7 8">
    <name type="scientific">Actinoplanes oblitus</name>
    <dbReference type="NCBI Taxonomy" id="3040509"/>
    <lineage>
        <taxon>Bacteria</taxon>
        <taxon>Bacillati</taxon>
        <taxon>Actinomycetota</taxon>
        <taxon>Actinomycetes</taxon>
        <taxon>Micromonosporales</taxon>
        <taxon>Micromonosporaceae</taxon>
        <taxon>Actinoplanes</taxon>
    </lineage>
</organism>
<dbReference type="InterPro" id="IPR035434">
    <property type="entry name" value="GCL_bact_plant"/>
</dbReference>
<gene>
    <name evidence="5 7" type="primary">egtA</name>
    <name evidence="7" type="ORF">ACTOB_006698</name>
</gene>
<protein>
    <recommendedName>
        <fullName evidence="5">Glutamate--cysteine ligase EgtA</fullName>
        <ecNumber evidence="5">6.3.2.2</ecNumber>
    </recommendedName>
    <alternativeName>
        <fullName evidence="5">Gamma-glutamylcysteine synthase</fullName>
        <shortName evidence="5">GCS</shortName>
        <shortName evidence="5">Gamma-ECS</shortName>
    </alternativeName>
</protein>
<evidence type="ECO:0000256" key="4">
    <source>
        <dbReference type="ARBA" id="ARBA00048819"/>
    </source>
</evidence>